<accession>A0AAV7MB22</accession>
<dbReference type="EMBL" id="JANPWB010000014">
    <property type="protein sequence ID" value="KAJ1100702.1"/>
    <property type="molecule type" value="Genomic_DNA"/>
</dbReference>
<dbReference type="Proteomes" id="UP001066276">
    <property type="component" value="Chromosome 10"/>
</dbReference>
<comment type="caution">
    <text evidence="2">The sequence shown here is derived from an EMBL/GenBank/DDBJ whole genome shotgun (WGS) entry which is preliminary data.</text>
</comment>
<organism evidence="2 3">
    <name type="scientific">Pleurodeles waltl</name>
    <name type="common">Iberian ribbed newt</name>
    <dbReference type="NCBI Taxonomy" id="8319"/>
    <lineage>
        <taxon>Eukaryota</taxon>
        <taxon>Metazoa</taxon>
        <taxon>Chordata</taxon>
        <taxon>Craniata</taxon>
        <taxon>Vertebrata</taxon>
        <taxon>Euteleostomi</taxon>
        <taxon>Amphibia</taxon>
        <taxon>Batrachia</taxon>
        <taxon>Caudata</taxon>
        <taxon>Salamandroidea</taxon>
        <taxon>Salamandridae</taxon>
        <taxon>Pleurodelinae</taxon>
        <taxon>Pleurodeles</taxon>
    </lineage>
</organism>
<feature type="region of interest" description="Disordered" evidence="1">
    <location>
        <begin position="117"/>
        <end position="139"/>
    </location>
</feature>
<sequence>MLKSQRCTQKHPSTRGRHLGRHLVADPVRTGSCAVLRPAVQALLSSWACLERGGDSPIALAAVNLRKMETGCGVCSLPWAEHVIGLDTKDLPDKDAVVAPTRVLHWDALAPRGAFPTSRNLHDHGAEVGARSGGGAKTP</sequence>
<evidence type="ECO:0000313" key="2">
    <source>
        <dbReference type="EMBL" id="KAJ1100702.1"/>
    </source>
</evidence>
<gene>
    <name evidence="2" type="ORF">NDU88_005783</name>
</gene>
<proteinExistence type="predicted"/>
<evidence type="ECO:0000313" key="3">
    <source>
        <dbReference type="Proteomes" id="UP001066276"/>
    </source>
</evidence>
<evidence type="ECO:0000256" key="1">
    <source>
        <dbReference type="SAM" id="MobiDB-lite"/>
    </source>
</evidence>
<dbReference type="AlphaFoldDB" id="A0AAV7MB22"/>
<name>A0AAV7MB22_PLEWA</name>
<reference evidence="2" key="1">
    <citation type="journal article" date="2022" name="bioRxiv">
        <title>Sequencing and chromosome-scale assembly of the giantPleurodeles waltlgenome.</title>
        <authorList>
            <person name="Brown T."/>
            <person name="Elewa A."/>
            <person name="Iarovenko S."/>
            <person name="Subramanian E."/>
            <person name="Araus A.J."/>
            <person name="Petzold A."/>
            <person name="Susuki M."/>
            <person name="Suzuki K.-i.T."/>
            <person name="Hayashi T."/>
            <person name="Toyoda A."/>
            <person name="Oliveira C."/>
            <person name="Osipova E."/>
            <person name="Leigh N.D."/>
            <person name="Simon A."/>
            <person name="Yun M.H."/>
        </authorList>
    </citation>
    <scope>NUCLEOTIDE SEQUENCE</scope>
    <source>
        <strain evidence="2">20211129_DDA</strain>
        <tissue evidence="2">Liver</tissue>
    </source>
</reference>
<keyword evidence="3" id="KW-1185">Reference proteome</keyword>
<protein>
    <submittedName>
        <fullName evidence="2">Uncharacterized protein</fullName>
    </submittedName>
</protein>